<evidence type="ECO:0000313" key="5">
    <source>
        <dbReference type="Proteomes" id="UP000245790"/>
    </source>
</evidence>
<dbReference type="CDD" id="cd13653">
    <property type="entry name" value="PBP2_phosphate_like_1"/>
    <property type="match status" value="1"/>
</dbReference>
<dbReference type="RefSeq" id="WP_109761956.1">
    <property type="nucleotide sequence ID" value="NZ_QGGU01000002.1"/>
</dbReference>
<protein>
    <submittedName>
        <fullName evidence="4">Phosphate ABC transporter substrate-binding protein (PhoT family)</fullName>
    </submittedName>
</protein>
<dbReference type="EMBL" id="QGGU01000002">
    <property type="protein sequence ID" value="PWK53884.1"/>
    <property type="molecule type" value="Genomic_DNA"/>
</dbReference>
<evidence type="ECO:0000259" key="3">
    <source>
        <dbReference type="Pfam" id="PF12849"/>
    </source>
</evidence>
<comment type="caution">
    <text evidence="4">The sequence shown here is derived from an EMBL/GenBank/DDBJ whole genome shotgun (WGS) entry which is preliminary data.</text>
</comment>
<dbReference type="Proteomes" id="UP000245790">
    <property type="component" value="Unassembled WGS sequence"/>
</dbReference>
<dbReference type="PROSITE" id="PS51257">
    <property type="entry name" value="PROKAR_LIPOPROTEIN"/>
    <property type="match status" value="1"/>
</dbReference>
<gene>
    <name evidence="4" type="ORF">C8D97_102274</name>
</gene>
<dbReference type="PANTHER" id="PTHR30570">
    <property type="entry name" value="PERIPLASMIC PHOSPHATE BINDING COMPONENT OF PHOSPHATE ABC TRANSPORTER"/>
    <property type="match status" value="1"/>
</dbReference>
<keyword evidence="5" id="KW-1185">Reference proteome</keyword>
<dbReference type="InterPro" id="IPR024370">
    <property type="entry name" value="PBP_domain"/>
</dbReference>
<name>A0A316FYV3_9GAMM</name>
<evidence type="ECO:0000313" key="4">
    <source>
        <dbReference type="EMBL" id="PWK53884.1"/>
    </source>
</evidence>
<evidence type="ECO:0000256" key="1">
    <source>
        <dbReference type="ARBA" id="ARBA00022729"/>
    </source>
</evidence>
<keyword evidence="1 2" id="KW-0732">Signal</keyword>
<dbReference type="InterPro" id="IPR050811">
    <property type="entry name" value="Phosphate_ABC_transporter"/>
</dbReference>
<organism evidence="4 5">
    <name type="scientific">Pleionea mediterranea</name>
    <dbReference type="NCBI Taxonomy" id="523701"/>
    <lineage>
        <taxon>Bacteria</taxon>
        <taxon>Pseudomonadati</taxon>
        <taxon>Pseudomonadota</taxon>
        <taxon>Gammaproteobacteria</taxon>
        <taxon>Oceanospirillales</taxon>
        <taxon>Pleioneaceae</taxon>
        <taxon>Pleionea</taxon>
    </lineage>
</organism>
<feature type="domain" description="PBP" evidence="3">
    <location>
        <begin position="22"/>
        <end position="254"/>
    </location>
</feature>
<dbReference type="Gene3D" id="3.40.190.10">
    <property type="entry name" value="Periplasmic binding protein-like II"/>
    <property type="match status" value="2"/>
</dbReference>
<dbReference type="Pfam" id="PF12849">
    <property type="entry name" value="PBP_like_2"/>
    <property type="match status" value="1"/>
</dbReference>
<reference evidence="4 5" key="1">
    <citation type="submission" date="2018-05" db="EMBL/GenBank/DDBJ databases">
        <title>Genomic Encyclopedia of Type Strains, Phase IV (KMG-IV): sequencing the most valuable type-strain genomes for metagenomic binning, comparative biology and taxonomic classification.</title>
        <authorList>
            <person name="Goeker M."/>
        </authorList>
    </citation>
    <scope>NUCLEOTIDE SEQUENCE [LARGE SCALE GENOMIC DNA]</scope>
    <source>
        <strain evidence="4 5">DSM 25350</strain>
    </source>
</reference>
<evidence type="ECO:0000256" key="2">
    <source>
        <dbReference type="SAM" id="SignalP"/>
    </source>
</evidence>
<sequence>MKRLLSSFTLLSALVLTSCNSQTDQENELMITGSSTIAPVLSEIAKAYERQYPNSRIEVQSGGSSKGLNDVRQGTSNIGMVSRRLKPSESDVQSYRIALDGLAIIVNQSNPIEEINSLQVIDIYLGKITNWKQLGGMDKEITVVSKAEGRSTLEVFSKYFGISYRDIQAHVIIGDNQQGIQTVNGNTGAIGYVSIGAAEYEETHNNAAIKRLPLDGTAATTENLINQSYPIARDLNLVLKGKPSNLEQQFIDFSKSTDVIKYYHSHSLIPATLPTKISSNTEQSTVH</sequence>
<feature type="chain" id="PRO_5016351083" evidence="2">
    <location>
        <begin position="22"/>
        <end position="287"/>
    </location>
</feature>
<dbReference type="PANTHER" id="PTHR30570:SF1">
    <property type="entry name" value="PHOSPHATE-BINDING PROTEIN PSTS"/>
    <property type="match status" value="1"/>
</dbReference>
<proteinExistence type="predicted"/>
<feature type="signal peptide" evidence="2">
    <location>
        <begin position="1"/>
        <end position="21"/>
    </location>
</feature>
<dbReference type="AlphaFoldDB" id="A0A316FYV3"/>
<dbReference type="SUPFAM" id="SSF53850">
    <property type="entry name" value="Periplasmic binding protein-like II"/>
    <property type="match status" value="1"/>
</dbReference>
<dbReference type="OrthoDB" id="9790048at2"/>
<accession>A0A316FYV3</accession>